<reference evidence="2" key="1">
    <citation type="journal article" date="2022" name="bioRxiv">
        <title>Genomics of Preaxostyla Flagellates Illuminates Evolutionary Transitions and the Path Towards Mitochondrial Loss.</title>
        <authorList>
            <person name="Novak L.V.F."/>
            <person name="Treitli S.C."/>
            <person name="Pyrih J."/>
            <person name="Halakuc P."/>
            <person name="Pipaliya S.V."/>
            <person name="Vacek V."/>
            <person name="Brzon O."/>
            <person name="Soukal P."/>
            <person name="Eme L."/>
            <person name="Dacks J.B."/>
            <person name="Karnkowska A."/>
            <person name="Elias M."/>
            <person name="Hampl V."/>
        </authorList>
    </citation>
    <scope>NUCLEOTIDE SEQUENCE</scope>
    <source>
        <strain evidence="2">RCP-MX</strain>
    </source>
</reference>
<feature type="region of interest" description="Disordered" evidence="1">
    <location>
        <begin position="16"/>
        <end position="54"/>
    </location>
</feature>
<organism evidence="2 3">
    <name type="scientific">Paratrimastix pyriformis</name>
    <dbReference type="NCBI Taxonomy" id="342808"/>
    <lineage>
        <taxon>Eukaryota</taxon>
        <taxon>Metamonada</taxon>
        <taxon>Preaxostyla</taxon>
        <taxon>Paratrimastigidae</taxon>
        <taxon>Paratrimastix</taxon>
    </lineage>
</organism>
<dbReference type="EMBL" id="JAPMOS010000069">
    <property type="protein sequence ID" value="KAJ4456454.1"/>
    <property type="molecule type" value="Genomic_DNA"/>
</dbReference>
<gene>
    <name evidence="2" type="ORF">PAPYR_8275</name>
</gene>
<evidence type="ECO:0000256" key="1">
    <source>
        <dbReference type="SAM" id="MobiDB-lite"/>
    </source>
</evidence>
<accession>A0ABQ8UGK5</accession>
<evidence type="ECO:0000313" key="2">
    <source>
        <dbReference type="EMBL" id="KAJ4456454.1"/>
    </source>
</evidence>
<sequence length="151" mass="16383">MIWGARTTWTEPGISTACGKSPKVQVLPEEGPAPGRDDDHLRTTASPRPPLPLLSPAEFYMRHLRNSLARSTQLPVKDDVFLVPELPMAGQLPLFDPFAPTNGDPLPMLGLGLGHDPFGLTSTLAVPSLSQSERFIPPPLVALTTNERTNR</sequence>
<keyword evidence="3" id="KW-1185">Reference proteome</keyword>
<dbReference type="Proteomes" id="UP001141327">
    <property type="component" value="Unassembled WGS sequence"/>
</dbReference>
<proteinExistence type="predicted"/>
<protein>
    <submittedName>
        <fullName evidence="2">Uncharacterized protein</fullName>
    </submittedName>
</protein>
<name>A0ABQ8UGK5_9EUKA</name>
<evidence type="ECO:0000313" key="3">
    <source>
        <dbReference type="Proteomes" id="UP001141327"/>
    </source>
</evidence>
<comment type="caution">
    <text evidence="2">The sequence shown here is derived from an EMBL/GenBank/DDBJ whole genome shotgun (WGS) entry which is preliminary data.</text>
</comment>